<dbReference type="Proteomes" id="UP000541810">
    <property type="component" value="Unassembled WGS sequence"/>
</dbReference>
<name>A0A7X0H5R3_9BACT</name>
<dbReference type="EMBL" id="JACHGY010000001">
    <property type="protein sequence ID" value="MBB6429562.1"/>
    <property type="molecule type" value="Genomic_DNA"/>
</dbReference>
<dbReference type="Gene3D" id="3.30.700.10">
    <property type="entry name" value="Glycoprotein, Type 4 Pilin"/>
    <property type="match status" value="1"/>
</dbReference>
<dbReference type="InterPro" id="IPR012902">
    <property type="entry name" value="N_methyl_site"/>
</dbReference>
<dbReference type="Pfam" id="PF07963">
    <property type="entry name" value="N_methyl"/>
    <property type="match status" value="1"/>
</dbReference>
<keyword evidence="1" id="KW-0812">Transmembrane</keyword>
<sequence length="274" mass="29866">MSDRSCLRGGFSLVELLVVMSIIAIMVGFLLPALSKAKSNARAVACANNMRQLGIGFSGFTEDSLGHLYPARQINCGSYDAELAAAGFLGSWIKTTQPYFTAPVQELAKCPSDESPFWTQPTPGFEGMFRLVSYGVNPYASLNGGVVNEPQHAFQTNMYEIAKPSTFVGLGELPQKSPRYAIADYIDTPQLVAAAIHDDDPKEQGLQQAFRSYVGASTHENESPNWLFLDGHVASLARPYVISLPGAVDEAEPLTLPFNDFEWVTNKVHPMVAR</sequence>
<gene>
    <name evidence="2" type="ORF">HNQ40_001368</name>
</gene>
<proteinExistence type="predicted"/>
<reference evidence="2 3" key="1">
    <citation type="submission" date="2020-08" db="EMBL/GenBank/DDBJ databases">
        <title>Genomic Encyclopedia of Type Strains, Phase IV (KMG-IV): sequencing the most valuable type-strain genomes for metagenomic binning, comparative biology and taxonomic classification.</title>
        <authorList>
            <person name="Goeker M."/>
        </authorList>
    </citation>
    <scope>NUCLEOTIDE SEQUENCE [LARGE SCALE GENOMIC DNA]</scope>
    <source>
        <strain evidence="2 3">DSM 103725</strain>
    </source>
</reference>
<dbReference type="PROSITE" id="PS00409">
    <property type="entry name" value="PROKAR_NTER_METHYL"/>
    <property type="match status" value="1"/>
</dbReference>
<dbReference type="RefSeq" id="WP_184677135.1">
    <property type="nucleotide sequence ID" value="NZ_JACHGY010000001.1"/>
</dbReference>
<keyword evidence="1" id="KW-0472">Membrane</keyword>
<evidence type="ECO:0000256" key="1">
    <source>
        <dbReference type="SAM" id="Phobius"/>
    </source>
</evidence>
<evidence type="ECO:0000313" key="2">
    <source>
        <dbReference type="EMBL" id="MBB6429562.1"/>
    </source>
</evidence>
<accession>A0A7X0H5R3</accession>
<dbReference type="PANTHER" id="PTHR30093">
    <property type="entry name" value="GENERAL SECRETION PATHWAY PROTEIN G"/>
    <property type="match status" value="1"/>
</dbReference>
<feature type="transmembrane region" description="Helical" evidence="1">
    <location>
        <begin position="12"/>
        <end position="34"/>
    </location>
</feature>
<evidence type="ECO:0000313" key="3">
    <source>
        <dbReference type="Proteomes" id="UP000541810"/>
    </source>
</evidence>
<protein>
    <submittedName>
        <fullName evidence="2">Prepilin-type N-terminal cleavage/methylation domain-containing protein/prepilin-type processing-associated H-X9-DG protein</fullName>
    </submittedName>
</protein>
<comment type="caution">
    <text evidence="2">The sequence shown here is derived from an EMBL/GenBank/DDBJ whole genome shotgun (WGS) entry which is preliminary data.</text>
</comment>
<organism evidence="2 3">
    <name type="scientific">Algisphaera agarilytica</name>
    <dbReference type="NCBI Taxonomy" id="1385975"/>
    <lineage>
        <taxon>Bacteria</taxon>
        <taxon>Pseudomonadati</taxon>
        <taxon>Planctomycetota</taxon>
        <taxon>Phycisphaerae</taxon>
        <taxon>Phycisphaerales</taxon>
        <taxon>Phycisphaeraceae</taxon>
        <taxon>Algisphaera</taxon>
    </lineage>
</organism>
<dbReference type="NCBIfam" id="TIGR02532">
    <property type="entry name" value="IV_pilin_GFxxxE"/>
    <property type="match status" value="1"/>
</dbReference>
<dbReference type="PANTHER" id="PTHR30093:SF2">
    <property type="entry name" value="TYPE II SECRETION SYSTEM PROTEIN H"/>
    <property type="match status" value="1"/>
</dbReference>
<keyword evidence="1" id="KW-1133">Transmembrane helix</keyword>
<keyword evidence="3" id="KW-1185">Reference proteome</keyword>
<dbReference type="InterPro" id="IPR045584">
    <property type="entry name" value="Pilin-like"/>
</dbReference>
<dbReference type="SUPFAM" id="SSF54523">
    <property type="entry name" value="Pili subunits"/>
    <property type="match status" value="1"/>
</dbReference>
<dbReference type="AlphaFoldDB" id="A0A7X0H5R3"/>